<dbReference type="GO" id="GO:0016757">
    <property type="term" value="F:glycosyltransferase activity"/>
    <property type="evidence" value="ECO:0007669"/>
    <property type="project" value="UniProtKB-KW"/>
</dbReference>
<dbReference type="Proteomes" id="UP000034893">
    <property type="component" value="Unassembled WGS sequence"/>
</dbReference>
<dbReference type="PANTHER" id="PTHR43630:SF1">
    <property type="entry name" value="POLY-BETA-1,6-N-ACETYL-D-GLUCOSAMINE SYNTHASE"/>
    <property type="match status" value="1"/>
</dbReference>
<organism evidence="5 6">
    <name type="scientific">Candidatus Curtissbacteria bacterium GW2011_GWC2_38_9</name>
    <dbReference type="NCBI Taxonomy" id="1618414"/>
    <lineage>
        <taxon>Bacteria</taxon>
        <taxon>Candidatus Curtissiibacteriota</taxon>
    </lineage>
</organism>
<dbReference type="InterPro" id="IPR001173">
    <property type="entry name" value="Glyco_trans_2-like"/>
</dbReference>
<comment type="caution">
    <text evidence="5">The sequence shown here is derived from an EMBL/GenBank/DDBJ whole genome shotgun (WGS) entry which is preliminary data.</text>
</comment>
<dbReference type="SUPFAM" id="SSF53448">
    <property type="entry name" value="Nucleotide-diphospho-sugar transferases"/>
    <property type="match status" value="1"/>
</dbReference>
<evidence type="ECO:0000313" key="6">
    <source>
        <dbReference type="Proteomes" id="UP000034893"/>
    </source>
</evidence>
<proteinExistence type="inferred from homology"/>
<protein>
    <recommendedName>
        <fullName evidence="4">Glycosyltransferase 2-like domain-containing protein</fullName>
    </recommendedName>
</protein>
<dbReference type="CDD" id="cd00761">
    <property type="entry name" value="Glyco_tranf_GTA_type"/>
    <property type="match status" value="1"/>
</dbReference>
<name>A0A0G0PLI4_9BACT</name>
<evidence type="ECO:0000256" key="3">
    <source>
        <dbReference type="ARBA" id="ARBA00022679"/>
    </source>
</evidence>
<evidence type="ECO:0000256" key="2">
    <source>
        <dbReference type="ARBA" id="ARBA00022676"/>
    </source>
</evidence>
<gene>
    <name evidence="5" type="ORF">UT12_C0001G0009</name>
</gene>
<evidence type="ECO:0000256" key="1">
    <source>
        <dbReference type="ARBA" id="ARBA00006739"/>
    </source>
</evidence>
<dbReference type="Gene3D" id="3.90.550.10">
    <property type="entry name" value="Spore Coat Polysaccharide Biosynthesis Protein SpsA, Chain A"/>
    <property type="match status" value="1"/>
</dbReference>
<feature type="domain" description="Glycosyltransferase 2-like" evidence="4">
    <location>
        <begin position="8"/>
        <end position="168"/>
    </location>
</feature>
<accession>A0A0G0PLI4</accession>
<evidence type="ECO:0000313" key="5">
    <source>
        <dbReference type="EMBL" id="KKQ90141.1"/>
    </source>
</evidence>
<reference evidence="5 6" key="1">
    <citation type="journal article" date="2015" name="Nature">
        <title>rRNA introns, odd ribosomes, and small enigmatic genomes across a large radiation of phyla.</title>
        <authorList>
            <person name="Brown C.T."/>
            <person name="Hug L.A."/>
            <person name="Thomas B.C."/>
            <person name="Sharon I."/>
            <person name="Castelle C.J."/>
            <person name="Singh A."/>
            <person name="Wilkins M.J."/>
            <person name="Williams K.H."/>
            <person name="Banfield J.F."/>
        </authorList>
    </citation>
    <scope>NUCLEOTIDE SEQUENCE [LARGE SCALE GENOMIC DNA]</scope>
</reference>
<evidence type="ECO:0000259" key="4">
    <source>
        <dbReference type="Pfam" id="PF00535"/>
    </source>
</evidence>
<dbReference type="PATRIC" id="fig|1618414.3.peg.9"/>
<dbReference type="InterPro" id="IPR029044">
    <property type="entry name" value="Nucleotide-diphossugar_trans"/>
</dbReference>
<sequence>MDKSRLVSVIIPAYNEEKVIEACLKSLLNQNYKPLEIILVDDGSTDKTIKIIGDWKLEIGNLILLKQNHKGPGPARNLGAFHAKGEILVFVDADMTFDKNFIGDLVKPILAEETIGTFSKNEMNANKDNIWSQCWNINRNWPIERLIPPDYPNEAPVFRAILKREFEKVGGFDATGEYTDDWSLSRKLKVKSTVASGAVYYHSNPATLGEVFKQARWIGKNEFISGNLLRRFRSLVLYSLPVSALIGFSKSVINLLPHFLIFKLTYDLAVWLSVFKSFFGEVKSK</sequence>
<keyword evidence="2" id="KW-0328">Glycosyltransferase</keyword>
<dbReference type="Pfam" id="PF00535">
    <property type="entry name" value="Glycos_transf_2"/>
    <property type="match status" value="1"/>
</dbReference>
<comment type="similarity">
    <text evidence="1">Belongs to the glycosyltransferase 2 family.</text>
</comment>
<dbReference type="EMBL" id="LBVP01000001">
    <property type="protein sequence ID" value="KKQ90141.1"/>
    <property type="molecule type" value="Genomic_DNA"/>
</dbReference>
<dbReference type="AlphaFoldDB" id="A0A0G0PLI4"/>
<keyword evidence="3" id="KW-0808">Transferase</keyword>
<dbReference type="PANTHER" id="PTHR43630">
    <property type="entry name" value="POLY-BETA-1,6-N-ACETYL-D-GLUCOSAMINE SYNTHASE"/>
    <property type="match status" value="1"/>
</dbReference>